<gene>
    <name evidence="11" type="primary">RvY_00509-1</name>
    <name evidence="11" type="synonym">RvY_00509.1</name>
    <name evidence="11" type="ORF">RvY_00509</name>
</gene>
<dbReference type="PANTHER" id="PTHR43341">
    <property type="entry name" value="AMINO ACID PERMEASE"/>
    <property type="match status" value="1"/>
</dbReference>
<feature type="transmembrane region" description="Helical" evidence="9">
    <location>
        <begin position="262"/>
        <end position="282"/>
    </location>
</feature>
<feature type="transmembrane region" description="Helical" evidence="9">
    <location>
        <begin position="382"/>
        <end position="401"/>
    </location>
</feature>
<dbReference type="InterPro" id="IPR004841">
    <property type="entry name" value="AA-permease/SLC12A_dom"/>
</dbReference>
<feature type="transmembrane region" description="Helical" evidence="9">
    <location>
        <begin position="426"/>
        <end position="444"/>
    </location>
</feature>
<keyword evidence="5" id="KW-0029">Amino-acid transport</keyword>
<feature type="transmembrane region" description="Helical" evidence="9">
    <location>
        <begin position="185"/>
        <end position="203"/>
    </location>
</feature>
<organism evidence="11 12">
    <name type="scientific">Ramazzottius varieornatus</name>
    <name type="common">Water bear</name>
    <name type="synonym">Tardigrade</name>
    <dbReference type="NCBI Taxonomy" id="947166"/>
    <lineage>
        <taxon>Eukaryota</taxon>
        <taxon>Metazoa</taxon>
        <taxon>Ecdysozoa</taxon>
        <taxon>Tardigrada</taxon>
        <taxon>Eutardigrada</taxon>
        <taxon>Parachela</taxon>
        <taxon>Hypsibioidea</taxon>
        <taxon>Ramazzottiidae</taxon>
        <taxon>Ramazzottius</taxon>
    </lineage>
</organism>
<name>A0A1D1UKA3_RAMVA</name>
<keyword evidence="3" id="KW-1003">Cell membrane</keyword>
<feature type="region of interest" description="Disordered" evidence="8">
    <location>
        <begin position="38"/>
        <end position="67"/>
    </location>
</feature>
<reference evidence="11 12" key="1">
    <citation type="journal article" date="2016" name="Nat. Commun.">
        <title>Extremotolerant tardigrade genome and improved radiotolerance of human cultured cells by tardigrade-unique protein.</title>
        <authorList>
            <person name="Hashimoto T."/>
            <person name="Horikawa D.D."/>
            <person name="Saito Y."/>
            <person name="Kuwahara H."/>
            <person name="Kozuka-Hata H."/>
            <person name="Shin-I T."/>
            <person name="Minakuchi Y."/>
            <person name="Ohishi K."/>
            <person name="Motoyama A."/>
            <person name="Aizu T."/>
            <person name="Enomoto A."/>
            <person name="Kondo K."/>
            <person name="Tanaka S."/>
            <person name="Hara Y."/>
            <person name="Koshikawa S."/>
            <person name="Sagara H."/>
            <person name="Miura T."/>
            <person name="Yokobori S."/>
            <person name="Miyagawa K."/>
            <person name="Suzuki Y."/>
            <person name="Kubo T."/>
            <person name="Oyama M."/>
            <person name="Kohara Y."/>
            <person name="Fujiyama A."/>
            <person name="Arakawa K."/>
            <person name="Katayama T."/>
            <person name="Toyoda A."/>
            <person name="Kunieda T."/>
        </authorList>
    </citation>
    <scope>NUCLEOTIDE SEQUENCE [LARGE SCALE GENOMIC DNA]</scope>
    <source>
        <strain evidence="11 12">YOKOZUNA-1</strain>
    </source>
</reference>
<evidence type="ECO:0000256" key="3">
    <source>
        <dbReference type="ARBA" id="ARBA00022475"/>
    </source>
</evidence>
<protein>
    <recommendedName>
        <fullName evidence="10">Amino acid permease/ SLC12A domain-containing protein</fullName>
    </recommendedName>
</protein>
<feature type="domain" description="Amino acid permease/ SLC12A" evidence="10">
    <location>
        <begin position="76"/>
        <end position="560"/>
    </location>
</feature>
<keyword evidence="4 9" id="KW-0812">Transmembrane</keyword>
<comment type="subcellular location">
    <subcellularLocation>
        <location evidence="1">Cell membrane</location>
        <topology evidence="1">Multi-pass membrane protein</topology>
    </subcellularLocation>
</comment>
<evidence type="ECO:0000259" key="10">
    <source>
        <dbReference type="Pfam" id="PF00324"/>
    </source>
</evidence>
<dbReference type="InterPro" id="IPR004840">
    <property type="entry name" value="Amino_acid_permease_CS"/>
</dbReference>
<dbReference type="GO" id="GO:0015171">
    <property type="term" value="F:amino acid transmembrane transporter activity"/>
    <property type="evidence" value="ECO:0007669"/>
    <property type="project" value="TreeGrafter"/>
</dbReference>
<keyword evidence="12" id="KW-1185">Reference proteome</keyword>
<dbReference type="InterPro" id="IPR050524">
    <property type="entry name" value="APC_YAT"/>
</dbReference>
<dbReference type="AlphaFoldDB" id="A0A1D1UKA3"/>
<dbReference type="OrthoDB" id="10035131at2759"/>
<comment type="caution">
    <text evidence="11">The sequence shown here is derived from an EMBL/GenBank/DDBJ whole genome shotgun (WGS) entry which is preliminary data.</text>
</comment>
<evidence type="ECO:0000313" key="11">
    <source>
        <dbReference type="EMBL" id="GAU87697.1"/>
    </source>
</evidence>
<feature type="transmembrane region" description="Helical" evidence="9">
    <location>
        <begin position="303"/>
        <end position="324"/>
    </location>
</feature>
<dbReference type="STRING" id="947166.A0A1D1UKA3"/>
<feature type="transmembrane region" description="Helical" evidence="9">
    <location>
        <begin position="535"/>
        <end position="555"/>
    </location>
</feature>
<evidence type="ECO:0000256" key="4">
    <source>
        <dbReference type="ARBA" id="ARBA00022692"/>
    </source>
</evidence>
<evidence type="ECO:0000256" key="5">
    <source>
        <dbReference type="ARBA" id="ARBA00022970"/>
    </source>
</evidence>
<keyword evidence="7 9" id="KW-0472">Membrane</keyword>
<evidence type="ECO:0000256" key="1">
    <source>
        <dbReference type="ARBA" id="ARBA00004651"/>
    </source>
</evidence>
<keyword evidence="6 9" id="KW-1133">Transmembrane helix</keyword>
<evidence type="ECO:0000256" key="9">
    <source>
        <dbReference type="SAM" id="Phobius"/>
    </source>
</evidence>
<sequence>MAAMEMSEVKKEKFSDDSPKYDHVKKPFWRRYIDSFKPMEESHGPVSGNYKPGDSEKEPLPGGHGPELKRTLKNRHIQMIAFGGAIGTGLFIGSGGVLANGGPASLLIGFILIGTMLFNVVMALGELAVLYPIAGSFSIYSSRFIDPAWGFAMGWNYALQWLVVLPLELTAAAITIKYWTKDIDVGVWITVFLLIVIFINFFGVKGYGEAEFVFSMIKILAVCGFIVLGIVIDVGGGPAQRETHEYLGAKTWSNPGAFNNGFQGFCAVFVTAAFAFGGTEMVGLAAAESENPRKSLPKATKQVFWRISIFYIVTLLLVGLIVPYNHPRLLGSHFDQANNADSDKSAAAPQNKTVEAPSGHDATASPFVIAIDIAGIKILPSIFNGVILVSVMSVGNSAVYGSSRTLCAMARTGQAPRFLGYIDREGRPLFAIILALVLGGLAYISESASSDLVFGWLLAISGLSTIFTWMSICWAHLRFRRAWRVQGHTLDELPFRAAFGVIGSWWGVIFNVLILLAQFYVAVKPIGETATAESFFNAYLAAPIVLVFYIFWKLLKKTPFMVAGKGNPDGFFKTETIDLVTGRRELDLDRILAKERAAHANLPAWRRFYHSLCG</sequence>
<dbReference type="Proteomes" id="UP000186922">
    <property type="component" value="Unassembled WGS sequence"/>
</dbReference>
<feature type="transmembrane region" description="Helical" evidence="9">
    <location>
        <begin position="105"/>
        <end position="134"/>
    </location>
</feature>
<dbReference type="PIRSF" id="PIRSF006060">
    <property type="entry name" value="AA_transporter"/>
    <property type="match status" value="1"/>
</dbReference>
<evidence type="ECO:0000256" key="8">
    <source>
        <dbReference type="SAM" id="MobiDB-lite"/>
    </source>
</evidence>
<feature type="transmembrane region" description="Helical" evidence="9">
    <location>
        <begin position="79"/>
        <end position="99"/>
    </location>
</feature>
<feature type="transmembrane region" description="Helical" evidence="9">
    <location>
        <begin position="456"/>
        <end position="477"/>
    </location>
</feature>
<feature type="region of interest" description="Disordered" evidence="8">
    <location>
        <begin position="341"/>
        <end position="360"/>
    </location>
</feature>
<proteinExistence type="predicted"/>
<dbReference type="NCBIfam" id="TIGR00913">
    <property type="entry name" value="2A0310"/>
    <property type="match status" value="1"/>
</dbReference>
<dbReference type="Pfam" id="PF00324">
    <property type="entry name" value="AA_permease"/>
    <property type="match status" value="1"/>
</dbReference>
<feature type="transmembrane region" description="Helical" evidence="9">
    <location>
        <begin position="212"/>
        <end position="232"/>
    </location>
</feature>
<dbReference type="Gene3D" id="1.20.1740.10">
    <property type="entry name" value="Amino acid/polyamine transporter I"/>
    <property type="match status" value="1"/>
</dbReference>
<dbReference type="EMBL" id="BDGG01000001">
    <property type="protein sequence ID" value="GAU87697.1"/>
    <property type="molecule type" value="Genomic_DNA"/>
</dbReference>
<dbReference type="InterPro" id="IPR004762">
    <property type="entry name" value="Amino_acid_permease_fungi"/>
</dbReference>
<dbReference type="PANTHER" id="PTHR43341:SF1">
    <property type="entry name" value="GENERAL AMINO-ACID PERMEASE GAP1"/>
    <property type="match status" value="1"/>
</dbReference>
<dbReference type="PROSITE" id="PS00218">
    <property type="entry name" value="AMINO_ACID_PERMEASE_1"/>
    <property type="match status" value="1"/>
</dbReference>
<evidence type="ECO:0000256" key="6">
    <source>
        <dbReference type="ARBA" id="ARBA00022989"/>
    </source>
</evidence>
<feature type="transmembrane region" description="Helical" evidence="9">
    <location>
        <begin position="155"/>
        <end position="179"/>
    </location>
</feature>
<feature type="transmembrane region" description="Helical" evidence="9">
    <location>
        <begin position="498"/>
        <end position="523"/>
    </location>
</feature>
<evidence type="ECO:0000256" key="7">
    <source>
        <dbReference type="ARBA" id="ARBA00023136"/>
    </source>
</evidence>
<accession>A0A1D1UKA3</accession>
<keyword evidence="2" id="KW-0813">Transport</keyword>
<dbReference type="GO" id="GO:0005886">
    <property type="term" value="C:plasma membrane"/>
    <property type="evidence" value="ECO:0007669"/>
    <property type="project" value="UniProtKB-SubCell"/>
</dbReference>
<evidence type="ECO:0000313" key="12">
    <source>
        <dbReference type="Proteomes" id="UP000186922"/>
    </source>
</evidence>
<evidence type="ECO:0000256" key="2">
    <source>
        <dbReference type="ARBA" id="ARBA00022448"/>
    </source>
</evidence>